<dbReference type="Proteomes" id="UP000054383">
    <property type="component" value="Unassembled WGS sequence"/>
</dbReference>
<dbReference type="EMBL" id="CVMT01000012">
    <property type="protein sequence ID" value="CRG92435.1"/>
    <property type="molecule type" value="Genomic_DNA"/>
</dbReference>
<dbReference type="Pfam" id="PF00075">
    <property type="entry name" value="RNase_H"/>
    <property type="match status" value="1"/>
</dbReference>
<dbReference type="OrthoDB" id="4226915at2759"/>
<dbReference type="PROSITE" id="PS50879">
    <property type="entry name" value="RNASE_H_1"/>
    <property type="match status" value="1"/>
</dbReference>
<proteinExistence type="predicted"/>
<gene>
    <name evidence="3" type="ORF">PISL3812_09494</name>
</gene>
<dbReference type="SUPFAM" id="SSF53098">
    <property type="entry name" value="Ribonuclease H-like"/>
    <property type="match status" value="1"/>
</dbReference>
<protein>
    <recommendedName>
        <fullName evidence="2">RNase H type-1 domain-containing protein</fullName>
    </recommendedName>
</protein>
<dbReference type="GO" id="GO:0004523">
    <property type="term" value="F:RNA-DNA hybrid ribonuclease activity"/>
    <property type="evidence" value="ECO:0007669"/>
    <property type="project" value="InterPro"/>
</dbReference>
<evidence type="ECO:0000256" key="1">
    <source>
        <dbReference type="SAM" id="MobiDB-lite"/>
    </source>
</evidence>
<name>A0A0U1MA73_TALIS</name>
<feature type="region of interest" description="Disordered" evidence="1">
    <location>
        <begin position="65"/>
        <end position="89"/>
    </location>
</feature>
<sequence>MIKALELALADNLIGPIRVHLDAQTAISRLQHTQPDPGQALALQAHALARKLQATSRSVTIHWVPGHRGVPDNKEADRAAKKTAGRPPTSKYTGISLAYIQRACSETARATKANWLTEKLAQQSQQAMGQAYHPPKGWKLNPIAADTYKRLASRYYQFKTRHAPIGTYLHRIKTQDSPRCLRCSRVETRVETPRISEQSPEARLFEDPKTTKALLAFIKAIREKEDYQQAEEQTCRADNWGIEALDEDERNGEG</sequence>
<feature type="compositionally biased region" description="Basic and acidic residues" evidence="1">
    <location>
        <begin position="69"/>
        <end position="80"/>
    </location>
</feature>
<dbReference type="Gene3D" id="3.30.420.10">
    <property type="entry name" value="Ribonuclease H-like superfamily/Ribonuclease H"/>
    <property type="match status" value="1"/>
</dbReference>
<reference evidence="3 4" key="1">
    <citation type="submission" date="2015-04" db="EMBL/GenBank/DDBJ databases">
        <authorList>
            <person name="Syromyatnikov M.Y."/>
            <person name="Popov V.N."/>
        </authorList>
    </citation>
    <scope>NUCLEOTIDE SEQUENCE [LARGE SCALE GENOMIC DNA]</scope>
    <source>
        <strain evidence="3">WF-38-12</strain>
    </source>
</reference>
<evidence type="ECO:0000313" key="4">
    <source>
        <dbReference type="Proteomes" id="UP000054383"/>
    </source>
</evidence>
<evidence type="ECO:0000259" key="2">
    <source>
        <dbReference type="PROSITE" id="PS50879"/>
    </source>
</evidence>
<feature type="domain" description="RNase H type-1" evidence="2">
    <location>
        <begin position="1"/>
        <end position="85"/>
    </location>
</feature>
<dbReference type="InterPro" id="IPR012337">
    <property type="entry name" value="RNaseH-like_sf"/>
</dbReference>
<organism evidence="3 4">
    <name type="scientific">Talaromyces islandicus</name>
    <name type="common">Penicillium islandicum</name>
    <dbReference type="NCBI Taxonomy" id="28573"/>
    <lineage>
        <taxon>Eukaryota</taxon>
        <taxon>Fungi</taxon>
        <taxon>Dikarya</taxon>
        <taxon>Ascomycota</taxon>
        <taxon>Pezizomycotina</taxon>
        <taxon>Eurotiomycetes</taxon>
        <taxon>Eurotiomycetidae</taxon>
        <taxon>Eurotiales</taxon>
        <taxon>Trichocomaceae</taxon>
        <taxon>Talaromyces</taxon>
        <taxon>Talaromyces sect. Islandici</taxon>
    </lineage>
</organism>
<dbReference type="GO" id="GO:0003676">
    <property type="term" value="F:nucleic acid binding"/>
    <property type="evidence" value="ECO:0007669"/>
    <property type="project" value="InterPro"/>
</dbReference>
<dbReference type="AlphaFoldDB" id="A0A0U1MA73"/>
<dbReference type="InterPro" id="IPR002156">
    <property type="entry name" value="RNaseH_domain"/>
</dbReference>
<dbReference type="OMA" id="HIRICMD"/>
<evidence type="ECO:0000313" key="3">
    <source>
        <dbReference type="EMBL" id="CRG92435.1"/>
    </source>
</evidence>
<accession>A0A0U1MA73</accession>
<keyword evidence="4" id="KW-1185">Reference proteome</keyword>
<dbReference type="InterPro" id="IPR036397">
    <property type="entry name" value="RNaseH_sf"/>
</dbReference>